<dbReference type="Proteomes" id="UP000293300">
    <property type="component" value="Unassembled WGS sequence"/>
</dbReference>
<dbReference type="InterPro" id="IPR045922">
    <property type="entry name" value="DUF6341"/>
</dbReference>
<comment type="caution">
    <text evidence="2">The sequence shown here is derived from an EMBL/GenBank/DDBJ whole genome shotgun (WGS) entry which is preliminary data.</text>
</comment>
<dbReference type="RefSeq" id="WP_131474854.1">
    <property type="nucleotide sequence ID" value="NZ_SJPE01000001.1"/>
</dbReference>
<evidence type="ECO:0000313" key="3">
    <source>
        <dbReference type="Proteomes" id="UP000293300"/>
    </source>
</evidence>
<evidence type="ECO:0000313" key="2">
    <source>
        <dbReference type="EMBL" id="TBX71243.1"/>
    </source>
</evidence>
<name>A0A4Q9Z480_9FLAO</name>
<dbReference type="Pfam" id="PF19868">
    <property type="entry name" value="DUF6341"/>
    <property type="match status" value="1"/>
</dbReference>
<reference evidence="2 3" key="1">
    <citation type="submission" date="2019-02" db="EMBL/GenBank/DDBJ databases">
        <title>Flavobacterium sp. RD-2-33 isolated from forest soil.</title>
        <authorList>
            <person name="Chaudhary D.K."/>
        </authorList>
    </citation>
    <scope>NUCLEOTIDE SEQUENCE [LARGE SCALE GENOMIC DNA]</scope>
    <source>
        <strain evidence="2 3">RD-2-33</strain>
    </source>
</reference>
<proteinExistence type="predicted"/>
<dbReference type="EMBL" id="SJPE01000001">
    <property type="protein sequence ID" value="TBX71243.1"/>
    <property type="molecule type" value="Genomic_DNA"/>
</dbReference>
<keyword evidence="1" id="KW-0472">Membrane</keyword>
<organism evidence="2 3">
    <name type="scientific">Flavobacterium silvisoli</name>
    <dbReference type="NCBI Taxonomy" id="2529433"/>
    <lineage>
        <taxon>Bacteria</taxon>
        <taxon>Pseudomonadati</taxon>
        <taxon>Bacteroidota</taxon>
        <taxon>Flavobacteriia</taxon>
        <taxon>Flavobacteriales</taxon>
        <taxon>Flavobacteriaceae</taxon>
        <taxon>Flavobacterium</taxon>
    </lineage>
</organism>
<keyword evidence="1" id="KW-0812">Transmembrane</keyword>
<accession>A0A4Q9Z480</accession>
<sequence length="76" mass="9248">MKAFFEGIQTLFVDFLFKPFDWLRTLELSNWWLANIVSWVLMLICAKYVIYWCKELKKHQDNNEENQDTTAHSFLK</sequence>
<gene>
    <name evidence="2" type="ORF">EZL74_01680</name>
</gene>
<feature type="transmembrane region" description="Helical" evidence="1">
    <location>
        <begin position="31"/>
        <end position="50"/>
    </location>
</feature>
<dbReference type="OrthoDB" id="1467828at2"/>
<keyword evidence="2" id="KW-0808">Transferase</keyword>
<protein>
    <submittedName>
        <fullName evidence="2">Uracil phosphoribosyltransferase</fullName>
    </submittedName>
</protein>
<keyword evidence="1" id="KW-1133">Transmembrane helix</keyword>
<dbReference type="AlphaFoldDB" id="A0A4Q9Z480"/>
<dbReference type="GO" id="GO:0016757">
    <property type="term" value="F:glycosyltransferase activity"/>
    <property type="evidence" value="ECO:0007669"/>
    <property type="project" value="UniProtKB-KW"/>
</dbReference>
<keyword evidence="3" id="KW-1185">Reference proteome</keyword>
<evidence type="ECO:0000256" key="1">
    <source>
        <dbReference type="SAM" id="Phobius"/>
    </source>
</evidence>
<keyword evidence="2" id="KW-0328">Glycosyltransferase</keyword>